<evidence type="ECO:0000256" key="2">
    <source>
        <dbReference type="ARBA" id="ARBA00007269"/>
    </source>
</evidence>
<gene>
    <name evidence="14" type="ORF">LAME_0G12662G</name>
</gene>
<dbReference type="Gene3D" id="3.30.1370.50">
    <property type="entry name" value="R3H-like domain"/>
    <property type="match status" value="1"/>
</dbReference>
<feature type="region of interest" description="Disordered" evidence="11">
    <location>
        <begin position="22"/>
        <end position="49"/>
    </location>
</feature>
<dbReference type="Proteomes" id="UP000191144">
    <property type="component" value="Chromosome G"/>
</dbReference>
<dbReference type="PANTHER" id="PTHR12360:SF12">
    <property type="entry name" value="TRANSCRIPTIONAL REPRESSOR NF-X1"/>
    <property type="match status" value="1"/>
</dbReference>
<evidence type="ECO:0000256" key="1">
    <source>
        <dbReference type="ARBA" id="ARBA00004123"/>
    </source>
</evidence>
<dbReference type="Pfam" id="PF01424">
    <property type="entry name" value="R3H"/>
    <property type="match status" value="1"/>
</dbReference>
<dbReference type="InterPro" id="IPR000967">
    <property type="entry name" value="Znf_NFX1"/>
</dbReference>
<evidence type="ECO:0000256" key="3">
    <source>
        <dbReference type="ARBA" id="ARBA00022723"/>
    </source>
</evidence>
<dbReference type="GO" id="GO:0005634">
    <property type="term" value="C:nucleus"/>
    <property type="evidence" value="ECO:0007669"/>
    <property type="project" value="UniProtKB-SubCell"/>
</dbReference>
<feature type="compositionally biased region" description="Acidic residues" evidence="11">
    <location>
        <begin position="31"/>
        <end position="49"/>
    </location>
</feature>
<dbReference type="InterPro" id="IPR001374">
    <property type="entry name" value="R3H_dom"/>
</dbReference>
<dbReference type="GO" id="GO:0000981">
    <property type="term" value="F:DNA-binding transcription factor activity, RNA polymerase II-specific"/>
    <property type="evidence" value="ECO:0007669"/>
    <property type="project" value="TreeGrafter"/>
</dbReference>
<feature type="domain" description="R3H" evidence="13">
    <location>
        <begin position="723"/>
        <end position="786"/>
    </location>
</feature>
<dbReference type="CDD" id="cd06006">
    <property type="entry name" value="R3H_unknown_2"/>
    <property type="match status" value="1"/>
</dbReference>
<evidence type="ECO:0000259" key="12">
    <source>
        <dbReference type="PROSITE" id="PS50089"/>
    </source>
</evidence>
<dbReference type="CDD" id="cd06008">
    <property type="entry name" value="NF-X1-zinc-finger"/>
    <property type="match status" value="4"/>
</dbReference>
<keyword evidence="5 10" id="KW-0863">Zinc-finger</keyword>
<comment type="similarity">
    <text evidence="2">Belongs to the NFX1 family.</text>
</comment>
<reference evidence="15" key="1">
    <citation type="submission" date="2016-03" db="EMBL/GenBank/DDBJ databases">
        <authorList>
            <person name="Devillers Hugo."/>
        </authorList>
    </citation>
    <scope>NUCLEOTIDE SEQUENCE [LARGE SCALE GENOMIC DNA]</scope>
</reference>
<evidence type="ECO:0000256" key="7">
    <source>
        <dbReference type="ARBA" id="ARBA00023015"/>
    </source>
</evidence>
<dbReference type="SUPFAM" id="SSF82708">
    <property type="entry name" value="R3H domain"/>
    <property type="match status" value="1"/>
</dbReference>
<proteinExistence type="inferred from homology"/>
<evidence type="ECO:0000256" key="6">
    <source>
        <dbReference type="ARBA" id="ARBA00022833"/>
    </source>
</evidence>
<dbReference type="SMART" id="SM00438">
    <property type="entry name" value="ZnF_NFX"/>
    <property type="match status" value="7"/>
</dbReference>
<evidence type="ECO:0000256" key="10">
    <source>
        <dbReference type="PROSITE-ProRule" id="PRU00175"/>
    </source>
</evidence>
<evidence type="ECO:0000256" key="4">
    <source>
        <dbReference type="ARBA" id="ARBA00022737"/>
    </source>
</evidence>
<dbReference type="GO" id="GO:0000122">
    <property type="term" value="P:negative regulation of transcription by RNA polymerase II"/>
    <property type="evidence" value="ECO:0007669"/>
    <property type="project" value="TreeGrafter"/>
</dbReference>
<keyword evidence="15" id="KW-1185">Reference proteome</keyword>
<dbReference type="SUPFAM" id="SSF57850">
    <property type="entry name" value="RING/U-box"/>
    <property type="match status" value="1"/>
</dbReference>
<dbReference type="InterPro" id="IPR036867">
    <property type="entry name" value="R3H_dom_sf"/>
</dbReference>
<organism evidence="14 15">
    <name type="scientific">Lachancea meyersii CBS 8951</name>
    <dbReference type="NCBI Taxonomy" id="1266667"/>
    <lineage>
        <taxon>Eukaryota</taxon>
        <taxon>Fungi</taxon>
        <taxon>Dikarya</taxon>
        <taxon>Ascomycota</taxon>
        <taxon>Saccharomycotina</taxon>
        <taxon>Saccharomycetes</taxon>
        <taxon>Saccharomycetales</taxon>
        <taxon>Saccharomycetaceae</taxon>
        <taxon>Lachancea</taxon>
    </lineage>
</organism>
<dbReference type="EMBL" id="LT598484">
    <property type="protein sequence ID" value="SCV00890.1"/>
    <property type="molecule type" value="Genomic_DNA"/>
</dbReference>
<evidence type="ECO:0000313" key="14">
    <source>
        <dbReference type="EMBL" id="SCV00890.1"/>
    </source>
</evidence>
<evidence type="ECO:0000256" key="8">
    <source>
        <dbReference type="ARBA" id="ARBA00023163"/>
    </source>
</evidence>
<keyword evidence="6" id="KW-0862">Zinc</keyword>
<dbReference type="GO" id="GO:0000977">
    <property type="term" value="F:RNA polymerase II transcription regulatory region sequence-specific DNA binding"/>
    <property type="evidence" value="ECO:0007669"/>
    <property type="project" value="TreeGrafter"/>
</dbReference>
<evidence type="ECO:0000256" key="11">
    <source>
        <dbReference type="SAM" id="MobiDB-lite"/>
    </source>
</evidence>
<comment type="subcellular location">
    <subcellularLocation>
        <location evidence="1">Nucleus</location>
    </subcellularLocation>
</comment>
<evidence type="ECO:0000256" key="9">
    <source>
        <dbReference type="ARBA" id="ARBA00023242"/>
    </source>
</evidence>
<evidence type="ECO:0000313" key="15">
    <source>
        <dbReference type="Proteomes" id="UP000191144"/>
    </source>
</evidence>
<keyword evidence="9" id="KW-0539">Nucleus</keyword>
<feature type="domain" description="RING-type" evidence="12">
    <location>
        <begin position="69"/>
        <end position="118"/>
    </location>
</feature>
<keyword evidence="4" id="KW-0677">Repeat</keyword>
<keyword evidence="7" id="KW-0805">Transcription regulation</keyword>
<keyword evidence="3" id="KW-0479">Metal-binding</keyword>
<dbReference type="PANTHER" id="PTHR12360">
    <property type="entry name" value="NUCLEAR TRANSCRIPTION FACTOR, X-BOX BINDING 1 NFX1"/>
    <property type="match status" value="1"/>
</dbReference>
<evidence type="ECO:0000259" key="13">
    <source>
        <dbReference type="PROSITE" id="PS51061"/>
    </source>
</evidence>
<dbReference type="GO" id="GO:0008270">
    <property type="term" value="F:zinc ion binding"/>
    <property type="evidence" value="ECO:0007669"/>
    <property type="project" value="UniProtKB-KW"/>
</dbReference>
<dbReference type="PROSITE" id="PS50089">
    <property type="entry name" value="ZF_RING_2"/>
    <property type="match status" value="1"/>
</dbReference>
<dbReference type="AlphaFoldDB" id="A0A1G4K9Y0"/>
<name>A0A1G4K9Y0_9SACH</name>
<dbReference type="InterPro" id="IPR034077">
    <property type="entry name" value="R3H_FAP1"/>
</dbReference>
<keyword evidence="8" id="KW-0804">Transcription</keyword>
<dbReference type="InterPro" id="IPR034078">
    <property type="entry name" value="NFX1_fam"/>
</dbReference>
<dbReference type="OrthoDB" id="6512771at2759"/>
<dbReference type="PROSITE" id="PS51061">
    <property type="entry name" value="R3H"/>
    <property type="match status" value="1"/>
</dbReference>
<dbReference type="SMART" id="SM00393">
    <property type="entry name" value="R3H"/>
    <property type="match status" value="1"/>
</dbReference>
<evidence type="ECO:0000256" key="5">
    <source>
        <dbReference type="ARBA" id="ARBA00022771"/>
    </source>
</evidence>
<protein>
    <submittedName>
        <fullName evidence="14">LAME_0G12662g1_1</fullName>
    </submittedName>
</protein>
<sequence length="945" mass="105875">MSLNQDALQDSQIDDAYVVVGSPSSEKSDLGDFEQVDPSDDDDELESLGDEPYYEMAVREIARGDSYQCMICTVEMDYTCHMYNCPKCYRVFDYECIREWALKSSKKSASNTWKCPNCYFEKREIPLNNRHSCWCGKSVNPEPNPLNPNSCGQTCDAPVCVHGCAKTCHLGPHPTCMRTVKIKCLCGKQSKDVFCSEAPKNQESFRCKKRCGLLLPCGLHTCQRECHSGLCGDCPETINCEVKCYCGLESKASVACKDVMIQAKSHDHSGKEWIGVFPCKKVRTVEYACGAHSFTEPCQSPPSLGSRIPCPFSPTSLKTCPCGRNPLKDLNSKRTSCTDPIPTCESICGKLLKCGKHRCPFQCHTGECMQDCTCVDKIPCSCNAKTFLVPCKFENKPQCNTKCESLMSCRRHRCMERCCEGRELARKREKSTFLTRDKLDESRVEAQHICLKQCNLKLACGRHYCQRKCHPGSCPPCLESDSNDLLCPCGKTVVPAPVRCGTTLPRCFHPCIKTLQGPLECGHPPMPHYCHPLNEPCPSCTAPVFKRCKCGKNEKVRTLCFQDDVSCGQICGQKLPNCHHICQKTCHEEGQHQTECKQVCGAPKGFCEHSCRYRCHPGRSCPDKPCTENVKVKCICGHRTANRVCGAHSEQASASEHVLDCNEECEIAQRRMDLMEAFGIQEKGVEASERLESLRHLAETVLTFQELHLPFTEASLSIFARQSNWCSQIETTLIKLMQDKQRPSLHFKPMKPAQRHFIHELAQAFNLYCESQDQEPKRSCFVKKTATSAGPTLSLAEALPLYQSFRAAQKNRKLKEIERSITTKIINFTAGQEENPAPLAKLNGLLVRGVFSGVDEGTIATRMHQFLKHTLLKDSRYTKLESGDILICAENYAKASPNVEFDIQRVIGHLNVFVQEEVLAENVVSCEVSQVLEFQRVSSGPSEKK</sequence>
<dbReference type="Pfam" id="PF01422">
    <property type="entry name" value="zf-NF-X1"/>
    <property type="match status" value="4"/>
</dbReference>
<dbReference type="InterPro" id="IPR001841">
    <property type="entry name" value="Znf_RING"/>
</dbReference>
<accession>A0A1G4K9Y0</accession>